<reference evidence="1" key="2">
    <citation type="submission" date="2020-08" db="EMBL/GenBank/DDBJ databases">
        <title>Draft Genome Sequence of Cumin Blight Pathogen Alternaria burnsii.</title>
        <authorList>
            <person name="Feng Z."/>
        </authorList>
    </citation>
    <scope>NUCLEOTIDE SEQUENCE</scope>
    <source>
        <strain evidence="1">CBS107.38</strain>
    </source>
</reference>
<proteinExistence type="predicted"/>
<keyword evidence="2" id="KW-1185">Reference proteome</keyword>
<evidence type="ECO:0000313" key="1">
    <source>
        <dbReference type="EMBL" id="KAF7677101.1"/>
    </source>
</evidence>
<dbReference type="RefSeq" id="XP_038787310.1">
    <property type="nucleotide sequence ID" value="XM_038930360.1"/>
</dbReference>
<comment type="caution">
    <text evidence="1">The sequence shown here is derived from an EMBL/GenBank/DDBJ whole genome shotgun (WGS) entry which is preliminary data.</text>
</comment>
<organism evidence="1 2">
    <name type="scientific">Alternaria burnsii</name>
    <dbReference type="NCBI Taxonomy" id="1187904"/>
    <lineage>
        <taxon>Eukaryota</taxon>
        <taxon>Fungi</taxon>
        <taxon>Dikarya</taxon>
        <taxon>Ascomycota</taxon>
        <taxon>Pezizomycotina</taxon>
        <taxon>Dothideomycetes</taxon>
        <taxon>Pleosporomycetidae</taxon>
        <taxon>Pleosporales</taxon>
        <taxon>Pleosporineae</taxon>
        <taxon>Pleosporaceae</taxon>
        <taxon>Alternaria</taxon>
        <taxon>Alternaria sect. Alternaria</taxon>
    </lineage>
</organism>
<dbReference type="GeneID" id="62203538"/>
<dbReference type="AlphaFoldDB" id="A0A8H7B838"/>
<evidence type="ECO:0000313" key="2">
    <source>
        <dbReference type="Proteomes" id="UP000596902"/>
    </source>
</evidence>
<dbReference type="EMBL" id="JAAABM010000006">
    <property type="protein sequence ID" value="KAF7677101.1"/>
    <property type="molecule type" value="Genomic_DNA"/>
</dbReference>
<accession>A0A8H7B838</accession>
<gene>
    <name evidence="1" type="ORF">GT037_005313</name>
</gene>
<reference evidence="1" key="1">
    <citation type="submission" date="2020-01" db="EMBL/GenBank/DDBJ databases">
        <authorList>
            <person name="Feng Z.H.Z."/>
        </authorList>
    </citation>
    <scope>NUCLEOTIDE SEQUENCE</scope>
    <source>
        <strain evidence="1">CBS107.38</strain>
    </source>
</reference>
<dbReference type="Proteomes" id="UP000596902">
    <property type="component" value="Unassembled WGS sequence"/>
</dbReference>
<protein>
    <submittedName>
        <fullName evidence="1">Uncharacterized protein</fullName>
    </submittedName>
</protein>
<name>A0A8H7B838_9PLEO</name>
<sequence>MPICLLWWTEHGSRSESPEGSESNPPSWSWASIEGMVHDPAAKPQALCDIEEVARVLNVRVYPSTDDPRGMVFGGHITLRAPLLSLDGMWTKYKERKDMPHCIFGQAFPTLPTTESLHISCGPGWDREDQWTEEDICSCLLDDTVNLSSSLLEDGSNIPLFFLVIRTAYPWRNYRSANGRLELQGLLLKPFEALEEVHREPAQALEHKLMFVRVGMGVMELCKKDAEKALKRFGDTILTVV</sequence>